<dbReference type="SMART" id="SM00575">
    <property type="entry name" value="ZnF_PMZ"/>
    <property type="match status" value="1"/>
</dbReference>
<dbReference type="Proteomes" id="UP001604336">
    <property type="component" value="Unassembled WGS sequence"/>
</dbReference>
<evidence type="ECO:0000256" key="5">
    <source>
        <dbReference type="SAM" id="SignalP"/>
    </source>
</evidence>
<feature type="region of interest" description="Disordered" evidence="4">
    <location>
        <begin position="153"/>
        <end position="187"/>
    </location>
</feature>
<dbReference type="EMBL" id="JBFOLK010000012">
    <property type="protein sequence ID" value="KAL2471135.1"/>
    <property type="molecule type" value="Genomic_DNA"/>
</dbReference>
<evidence type="ECO:0000313" key="8">
    <source>
        <dbReference type="Proteomes" id="UP001604336"/>
    </source>
</evidence>
<evidence type="ECO:0000256" key="1">
    <source>
        <dbReference type="ARBA" id="ARBA00022723"/>
    </source>
</evidence>
<keyword evidence="2" id="KW-0863">Zinc-finger</keyword>
<feature type="domain" description="Zinc finger PMZ-type" evidence="6">
    <location>
        <begin position="1"/>
        <end position="28"/>
    </location>
</feature>
<proteinExistence type="predicted"/>
<keyword evidence="8" id="KW-1185">Reference proteome</keyword>
<evidence type="ECO:0000256" key="4">
    <source>
        <dbReference type="SAM" id="MobiDB-lite"/>
    </source>
</evidence>
<sequence length="239" mass="27601">MTRACRRWDLTGILCSHAVAAMLDGRIEPWRYVHECYRVQTYFNFYENIINPINGMKLWPPVNVFPLPFSLPCVIKPRGWLVPKRRRKHKKRMRQQEEYVITRSSSKARLKNHRTVIITCIICGGKGHSKKYHQRQYAAKEEWLAHDLDSTSSQWSSQRDKGSSRAKLVPKRPNTSLGDEVEPLPPPPSEFHFIPTHGIDLTNDAHRLHQLTYAFCTLAGAKCIGFFTPARSSSAIFTR</sequence>
<feature type="signal peptide" evidence="5">
    <location>
        <begin position="1"/>
        <end position="20"/>
    </location>
</feature>
<organism evidence="7 8">
    <name type="scientific">Abeliophyllum distichum</name>
    <dbReference type="NCBI Taxonomy" id="126358"/>
    <lineage>
        <taxon>Eukaryota</taxon>
        <taxon>Viridiplantae</taxon>
        <taxon>Streptophyta</taxon>
        <taxon>Embryophyta</taxon>
        <taxon>Tracheophyta</taxon>
        <taxon>Spermatophyta</taxon>
        <taxon>Magnoliopsida</taxon>
        <taxon>eudicotyledons</taxon>
        <taxon>Gunneridae</taxon>
        <taxon>Pentapetalae</taxon>
        <taxon>asterids</taxon>
        <taxon>lamiids</taxon>
        <taxon>Lamiales</taxon>
        <taxon>Oleaceae</taxon>
        <taxon>Forsythieae</taxon>
        <taxon>Abeliophyllum</taxon>
    </lineage>
</organism>
<dbReference type="AlphaFoldDB" id="A0ABD1Q4L8"/>
<dbReference type="InterPro" id="IPR007527">
    <property type="entry name" value="Znf_SWIM"/>
</dbReference>
<evidence type="ECO:0000259" key="6">
    <source>
        <dbReference type="SMART" id="SM00575"/>
    </source>
</evidence>
<feature type="chain" id="PRO_5044797713" description="Zinc finger PMZ-type domain-containing protein" evidence="5">
    <location>
        <begin position="21"/>
        <end position="239"/>
    </location>
</feature>
<dbReference type="InterPro" id="IPR006564">
    <property type="entry name" value="Znf_PMZ"/>
</dbReference>
<keyword evidence="3" id="KW-0862">Zinc</keyword>
<protein>
    <recommendedName>
        <fullName evidence="6">Zinc finger PMZ-type domain-containing protein</fullName>
    </recommendedName>
</protein>
<name>A0ABD1Q4L8_9LAMI</name>
<accession>A0ABD1Q4L8</accession>
<evidence type="ECO:0000256" key="3">
    <source>
        <dbReference type="ARBA" id="ARBA00022833"/>
    </source>
</evidence>
<keyword evidence="5" id="KW-0732">Signal</keyword>
<dbReference type="Pfam" id="PF04434">
    <property type="entry name" value="SWIM"/>
    <property type="match status" value="1"/>
</dbReference>
<gene>
    <name evidence="7" type="ORF">Adt_39271</name>
</gene>
<comment type="caution">
    <text evidence="7">The sequence shown here is derived from an EMBL/GenBank/DDBJ whole genome shotgun (WGS) entry which is preliminary data.</text>
</comment>
<evidence type="ECO:0000256" key="2">
    <source>
        <dbReference type="ARBA" id="ARBA00022771"/>
    </source>
</evidence>
<evidence type="ECO:0000313" key="7">
    <source>
        <dbReference type="EMBL" id="KAL2471135.1"/>
    </source>
</evidence>
<keyword evidence="1" id="KW-0479">Metal-binding</keyword>
<dbReference type="GO" id="GO:0008270">
    <property type="term" value="F:zinc ion binding"/>
    <property type="evidence" value="ECO:0007669"/>
    <property type="project" value="UniProtKB-KW"/>
</dbReference>
<reference evidence="8" key="1">
    <citation type="submission" date="2024-07" db="EMBL/GenBank/DDBJ databases">
        <title>Two chromosome-level genome assemblies of Korean endemic species Abeliophyllum distichum and Forsythia ovata (Oleaceae).</title>
        <authorList>
            <person name="Jang H."/>
        </authorList>
    </citation>
    <scope>NUCLEOTIDE SEQUENCE [LARGE SCALE GENOMIC DNA]</scope>
</reference>